<feature type="compositionally biased region" description="Low complexity" evidence="2">
    <location>
        <begin position="273"/>
        <end position="286"/>
    </location>
</feature>
<gene>
    <name evidence="3" type="ORF">BDP27DRAFT_1331987</name>
</gene>
<keyword evidence="4" id="KW-1185">Reference proteome</keyword>
<accession>A0A9P5PP05</accession>
<dbReference type="Proteomes" id="UP000772434">
    <property type="component" value="Unassembled WGS sequence"/>
</dbReference>
<dbReference type="EMBL" id="JADNRY010000104">
    <property type="protein sequence ID" value="KAF9065390.1"/>
    <property type="molecule type" value="Genomic_DNA"/>
</dbReference>
<protein>
    <submittedName>
        <fullName evidence="3">Uncharacterized protein</fullName>
    </submittedName>
</protein>
<evidence type="ECO:0000256" key="1">
    <source>
        <dbReference type="SAM" id="Coils"/>
    </source>
</evidence>
<evidence type="ECO:0000313" key="4">
    <source>
        <dbReference type="Proteomes" id="UP000772434"/>
    </source>
</evidence>
<sequence>MTHQLTNDVDMDGEQSEKGAQSENWSCDVVANCPFAKFSTSLQTHKSDYHCQQRSVSYHDEKHVSVSRRPDGKMACPCGDDRHARFNFQKILSMCRLKGGHPLPDATRWNDYDINGDVESQKYARAPGKKHPRKRVKEDLISRPRPYPRHTSPPPRSSGRAMRTVRMKQKVFESGEIDAETSGASGGEVMGGVLKGMELGKTSSSSETSTQPSPLSISWPALQSQLLQAQQLALSRSSHLASSNSYHPLLLHSYASSSSTSSHDAPGGPPNHTTNASQASTSSSSAGLLDIEREKESLIQESARLDAEIAKAEQKRIEQRIEQSHAEIAKLKAEIKAKEQRLKEINGA</sequence>
<keyword evidence="1" id="KW-0175">Coiled coil</keyword>
<reference evidence="3" key="1">
    <citation type="submission" date="2020-11" db="EMBL/GenBank/DDBJ databases">
        <authorList>
            <consortium name="DOE Joint Genome Institute"/>
            <person name="Ahrendt S."/>
            <person name="Riley R."/>
            <person name="Andreopoulos W."/>
            <person name="Labutti K."/>
            <person name="Pangilinan J."/>
            <person name="Ruiz-Duenas F.J."/>
            <person name="Barrasa J.M."/>
            <person name="Sanchez-Garcia M."/>
            <person name="Camarero S."/>
            <person name="Miyauchi S."/>
            <person name="Serrano A."/>
            <person name="Linde D."/>
            <person name="Babiker R."/>
            <person name="Drula E."/>
            <person name="Ayuso-Fernandez I."/>
            <person name="Pacheco R."/>
            <person name="Padilla G."/>
            <person name="Ferreira P."/>
            <person name="Barriuso J."/>
            <person name="Kellner H."/>
            <person name="Castanera R."/>
            <person name="Alfaro M."/>
            <person name="Ramirez L."/>
            <person name="Pisabarro A.G."/>
            <person name="Kuo A."/>
            <person name="Tritt A."/>
            <person name="Lipzen A."/>
            <person name="He G."/>
            <person name="Yan M."/>
            <person name="Ng V."/>
            <person name="Cullen D."/>
            <person name="Martin F."/>
            <person name="Rosso M.-N."/>
            <person name="Henrissat B."/>
            <person name="Hibbett D."/>
            <person name="Martinez A.T."/>
            <person name="Grigoriev I.V."/>
        </authorList>
    </citation>
    <scope>NUCLEOTIDE SEQUENCE</scope>
    <source>
        <strain evidence="3">AH 40177</strain>
    </source>
</reference>
<dbReference type="OrthoDB" id="3055635at2759"/>
<feature type="region of interest" description="Disordered" evidence="2">
    <location>
        <begin position="1"/>
        <end position="21"/>
    </location>
</feature>
<dbReference type="AlphaFoldDB" id="A0A9P5PP05"/>
<evidence type="ECO:0000313" key="3">
    <source>
        <dbReference type="EMBL" id="KAF9065390.1"/>
    </source>
</evidence>
<comment type="caution">
    <text evidence="3">The sequence shown here is derived from an EMBL/GenBank/DDBJ whole genome shotgun (WGS) entry which is preliminary data.</text>
</comment>
<feature type="coiled-coil region" evidence="1">
    <location>
        <begin position="288"/>
        <end position="348"/>
    </location>
</feature>
<name>A0A9P5PP05_9AGAR</name>
<proteinExistence type="predicted"/>
<feature type="region of interest" description="Disordered" evidence="2">
    <location>
        <begin position="120"/>
        <end position="163"/>
    </location>
</feature>
<evidence type="ECO:0000256" key="2">
    <source>
        <dbReference type="SAM" id="MobiDB-lite"/>
    </source>
</evidence>
<organism evidence="3 4">
    <name type="scientific">Rhodocollybia butyracea</name>
    <dbReference type="NCBI Taxonomy" id="206335"/>
    <lineage>
        <taxon>Eukaryota</taxon>
        <taxon>Fungi</taxon>
        <taxon>Dikarya</taxon>
        <taxon>Basidiomycota</taxon>
        <taxon>Agaricomycotina</taxon>
        <taxon>Agaricomycetes</taxon>
        <taxon>Agaricomycetidae</taxon>
        <taxon>Agaricales</taxon>
        <taxon>Marasmiineae</taxon>
        <taxon>Omphalotaceae</taxon>
        <taxon>Rhodocollybia</taxon>
    </lineage>
</organism>
<feature type="region of interest" description="Disordered" evidence="2">
    <location>
        <begin position="256"/>
        <end position="286"/>
    </location>
</feature>